<comment type="caution">
    <text evidence="2">The sequence shown here is derived from an EMBL/GenBank/DDBJ whole genome shotgun (WGS) entry which is preliminary data.</text>
</comment>
<organism evidence="2 3">
    <name type="scientific">Novipirellula galeiformis</name>
    <dbReference type="NCBI Taxonomy" id="2528004"/>
    <lineage>
        <taxon>Bacteria</taxon>
        <taxon>Pseudomonadati</taxon>
        <taxon>Planctomycetota</taxon>
        <taxon>Planctomycetia</taxon>
        <taxon>Pirellulales</taxon>
        <taxon>Pirellulaceae</taxon>
        <taxon>Novipirellula</taxon>
    </lineage>
</organism>
<feature type="chain" id="PRO_5022969792" description="DUF4412 domain-containing protein" evidence="1">
    <location>
        <begin position="32"/>
        <end position="251"/>
    </location>
</feature>
<sequence length="251" mass="28577" precursor="true">MLPMLQPPQCRYTTVRIVMMMFLGMSSIASAQTADFRITTEIYENWSSNPSAKHLILFAGNLTYDLAEIEGRYATVYDPDRKRVILLDRHAKTRTTIDTEDMIRITAQARAAAETREQQERLGILATPELESDRYRISYGDARYETTVQTPADIAMAIRYGQFVDLASRLNLVHRRGLPPFARMTLSQRVASDGKIPKETTLTIRRGVKVDRFRSQHELIASLSQQDKKRIEEIGGMLALYSEVPLSETSE</sequence>
<protein>
    <recommendedName>
        <fullName evidence="4">DUF4412 domain-containing protein</fullName>
    </recommendedName>
</protein>
<feature type="signal peptide" evidence="1">
    <location>
        <begin position="1"/>
        <end position="31"/>
    </location>
</feature>
<keyword evidence="1" id="KW-0732">Signal</keyword>
<keyword evidence="3" id="KW-1185">Reference proteome</keyword>
<dbReference type="EMBL" id="SJPT01000001">
    <property type="protein sequence ID" value="TWU26188.1"/>
    <property type="molecule type" value="Genomic_DNA"/>
</dbReference>
<accession>A0A5C6CP69</accession>
<evidence type="ECO:0000313" key="2">
    <source>
        <dbReference type="EMBL" id="TWU26188.1"/>
    </source>
</evidence>
<evidence type="ECO:0000313" key="3">
    <source>
        <dbReference type="Proteomes" id="UP000316304"/>
    </source>
</evidence>
<evidence type="ECO:0008006" key="4">
    <source>
        <dbReference type="Google" id="ProtNLM"/>
    </source>
</evidence>
<name>A0A5C6CP69_9BACT</name>
<dbReference type="Proteomes" id="UP000316304">
    <property type="component" value="Unassembled WGS sequence"/>
</dbReference>
<gene>
    <name evidence="2" type="ORF">Pla52o_00400</name>
</gene>
<evidence type="ECO:0000256" key="1">
    <source>
        <dbReference type="SAM" id="SignalP"/>
    </source>
</evidence>
<reference evidence="2 3" key="1">
    <citation type="submission" date="2019-02" db="EMBL/GenBank/DDBJ databases">
        <title>Deep-cultivation of Planctomycetes and their phenomic and genomic characterization uncovers novel biology.</title>
        <authorList>
            <person name="Wiegand S."/>
            <person name="Jogler M."/>
            <person name="Boedeker C."/>
            <person name="Pinto D."/>
            <person name="Vollmers J."/>
            <person name="Rivas-Marin E."/>
            <person name="Kohn T."/>
            <person name="Peeters S.H."/>
            <person name="Heuer A."/>
            <person name="Rast P."/>
            <person name="Oberbeckmann S."/>
            <person name="Bunk B."/>
            <person name="Jeske O."/>
            <person name="Meyerdierks A."/>
            <person name="Storesund J.E."/>
            <person name="Kallscheuer N."/>
            <person name="Luecker S."/>
            <person name="Lage O.M."/>
            <person name="Pohl T."/>
            <person name="Merkel B.J."/>
            <person name="Hornburger P."/>
            <person name="Mueller R.-W."/>
            <person name="Bruemmer F."/>
            <person name="Labrenz M."/>
            <person name="Spormann A.M."/>
            <person name="Op Den Camp H."/>
            <person name="Overmann J."/>
            <person name="Amann R."/>
            <person name="Jetten M.S.M."/>
            <person name="Mascher T."/>
            <person name="Medema M.H."/>
            <person name="Devos D.P."/>
            <person name="Kaster A.-K."/>
            <person name="Ovreas L."/>
            <person name="Rohde M."/>
            <person name="Galperin M.Y."/>
            <person name="Jogler C."/>
        </authorList>
    </citation>
    <scope>NUCLEOTIDE SEQUENCE [LARGE SCALE GENOMIC DNA]</scope>
    <source>
        <strain evidence="2 3">Pla52o</strain>
    </source>
</reference>
<proteinExistence type="predicted"/>
<dbReference type="AlphaFoldDB" id="A0A5C6CP69"/>